<gene>
    <name evidence="1" type="ORF">P7K49_017062</name>
</gene>
<reference evidence="1 2" key="1">
    <citation type="submission" date="2023-05" db="EMBL/GenBank/DDBJ databases">
        <title>B98-5 Cell Line De Novo Hybrid Assembly: An Optical Mapping Approach.</title>
        <authorList>
            <person name="Kananen K."/>
            <person name="Auerbach J.A."/>
            <person name="Kautto E."/>
            <person name="Blachly J.S."/>
        </authorList>
    </citation>
    <scope>NUCLEOTIDE SEQUENCE [LARGE SCALE GENOMIC DNA]</scope>
    <source>
        <strain evidence="1">B95-8</strain>
        <tissue evidence="1">Cell line</tissue>
    </source>
</reference>
<organism evidence="1 2">
    <name type="scientific">Saguinus oedipus</name>
    <name type="common">Cotton-top tamarin</name>
    <name type="synonym">Oedipomidas oedipus</name>
    <dbReference type="NCBI Taxonomy" id="9490"/>
    <lineage>
        <taxon>Eukaryota</taxon>
        <taxon>Metazoa</taxon>
        <taxon>Chordata</taxon>
        <taxon>Craniata</taxon>
        <taxon>Vertebrata</taxon>
        <taxon>Euteleostomi</taxon>
        <taxon>Mammalia</taxon>
        <taxon>Eutheria</taxon>
        <taxon>Euarchontoglires</taxon>
        <taxon>Primates</taxon>
        <taxon>Haplorrhini</taxon>
        <taxon>Platyrrhini</taxon>
        <taxon>Cebidae</taxon>
        <taxon>Callitrichinae</taxon>
        <taxon>Saguinus</taxon>
    </lineage>
</organism>
<sequence length="59" mass="6182">SSVAARVSRGWRPPALLGLGTPLSSRPWCAGCVYCTGAFPAADCPQWPAVPLMVAKPEQ</sequence>
<proteinExistence type="predicted"/>
<keyword evidence="2" id="KW-1185">Reference proteome</keyword>
<dbReference type="EMBL" id="JASSZA010000008">
    <property type="protein sequence ID" value="KAK2103206.1"/>
    <property type="molecule type" value="Genomic_DNA"/>
</dbReference>
<dbReference type="Proteomes" id="UP001266305">
    <property type="component" value="Unassembled WGS sequence"/>
</dbReference>
<accession>A0ABQ9V250</accession>
<evidence type="ECO:0000313" key="1">
    <source>
        <dbReference type="EMBL" id="KAK2103206.1"/>
    </source>
</evidence>
<comment type="caution">
    <text evidence="1">The sequence shown here is derived from an EMBL/GenBank/DDBJ whole genome shotgun (WGS) entry which is preliminary data.</text>
</comment>
<name>A0ABQ9V250_SAGOE</name>
<protein>
    <submittedName>
        <fullName evidence="1">Uncharacterized protein</fullName>
    </submittedName>
</protein>
<feature type="non-terminal residue" evidence="1">
    <location>
        <position position="1"/>
    </location>
</feature>
<feature type="non-terminal residue" evidence="1">
    <location>
        <position position="59"/>
    </location>
</feature>
<evidence type="ECO:0000313" key="2">
    <source>
        <dbReference type="Proteomes" id="UP001266305"/>
    </source>
</evidence>